<organism evidence="1 2">
    <name type="scientific">Mesorhizobium muleiense</name>
    <dbReference type="NCBI Taxonomy" id="1004279"/>
    <lineage>
        <taxon>Bacteria</taxon>
        <taxon>Pseudomonadati</taxon>
        <taxon>Pseudomonadota</taxon>
        <taxon>Alphaproteobacteria</taxon>
        <taxon>Hyphomicrobiales</taxon>
        <taxon>Phyllobacteriaceae</taxon>
        <taxon>Mesorhizobium</taxon>
    </lineage>
</organism>
<dbReference type="Proteomes" id="UP000198894">
    <property type="component" value="Unassembled WGS sequence"/>
</dbReference>
<dbReference type="EMBL" id="FNEE01000023">
    <property type="protein sequence ID" value="SDK92872.1"/>
    <property type="molecule type" value="Genomic_DNA"/>
</dbReference>
<reference evidence="2" key="1">
    <citation type="submission" date="2016-10" db="EMBL/GenBank/DDBJ databases">
        <authorList>
            <person name="Varghese N."/>
            <person name="Submissions S."/>
        </authorList>
    </citation>
    <scope>NUCLEOTIDE SEQUENCE [LARGE SCALE GENOMIC DNA]</scope>
    <source>
        <strain evidence="2">CGMCC 1.11022</strain>
    </source>
</reference>
<protein>
    <submittedName>
        <fullName evidence="1">Uncharacterized protein</fullName>
    </submittedName>
</protein>
<evidence type="ECO:0000313" key="1">
    <source>
        <dbReference type="EMBL" id="SDK92872.1"/>
    </source>
</evidence>
<dbReference type="RefSeq" id="WP_091599048.1">
    <property type="nucleotide sequence ID" value="NZ_FNEE01000023.1"/>
</dbReference>
<dbReference type="AlphaFoldDB" id="A0A1G9FWZ8"/>
<gene>
    <name evidence="1" type="ORF">SAMN05428953_12349</name>
</gene>
<sequence length="71" mass="7927">MAQAIQHKGETVAKLREGEEWVVVGTKIERHGLPHVDTVHVGRAASECSRQPATYDAECLRQMVRRGLFDA</sequence>
<keyword evidence="2" id="KW-1185">Reference proteome</keyword>
<proteinExistence type="predicted"/>
<evidence type="ECO:0000313" key="2">
    <source>
        <dbReference type="Proteomes" id="UP000198894"/>
    </source>
</evidence>
<accession>A0A1G9FWZ8</accession>
<name>A0A1G9FWZ8_9HYPH</name>